<feature type="compositionally biased region" description="Basic and acidic residues" evidence="1">
    <location>
        <begin position="74"/>
        <end position="83"/>
    </location>
</feature>
<name>A0A165SPW4_9APHY</name>
<dbReference type="Proteomes" id="UP000076727">
    <property type="component" value="Unassembled WGS sequence"/>
</dbReference>
<evidence type="ECO:0000256" key="1">
    <source>
        <dbReference type="SAM" id="MobiDB-lite"/>
    </source>
</evidence>
<feature type="compositionally biased region" description="Low complexity" evidence="1">
    <location>
        <begin position="84"/>
        <end position="94"/>
    </location>
</feature>
<evidence type="ECO:0000313" key="3">
    <source>
        <dbReference type="Proteomes" id="UP000076727"/>
    </source>
</evidence>
<sequence>MQLACVQVFCQAPLPSCTCAAASDRTRPFPKSTPPTPSSLSTVIPSRALCNTLTNRRRFSSHCPRIARDCDGLREWRTSDARRPTSASSARRTGPPTPRRRARLVRPMP</sequence>
<reference evidence="2 3" key="1">
    <citation type="journal article" date="2016" name="Mol. Biol. Evol.">
        <title>Comparative Genomics of Early-Diverging Mushroom-Forming Fungi Provides Insights into the Origins of Lignocellulose Decay Capabilities.</title>
        <authorList>
            <person name="Nagy L.G."/>
            <person name="Riley R."/>
            <person name="Tritt A."/>
            <person name="Adam C."/>
            <person name="Daum C."/>
            <person name="Floudas D."/>
            <person name="Sun H."/>
            <person name="Yadav J.S."/>
            <person name="Pangilinan J."/>
            <person name="Larsson K.H."/>
            <person name="Matsuura K."/>
            <person name="Barry K."/>
            <person name="Labutti K."/>
            <person name="Kuo R."/>
            <person name="Ohm R.A."/>
            <person name="Bhattacharya S.S."/>
            <person name="Shirouzu T."/>
            <person name="Yoshinaga Y."/>
            <person name="Martin F.M."/>
            <person name="Grigoriev I.V."/>
            <person name="Hibbett D.S."/>
        </authorList>
    </citation>
    <scope>NUCLEOTIDE SEQUENCE [LARGE SCALE GENOMIC DNA]</scope>
    <source>
        <strain evidence="2 3">L-15889</strain>
    </source>
</reference>
<accession>A0A165SPW4</accession>
<proteinExistence type="predicted"/>
<protein>
    <submittedName>
        <fullName evidence="2">Uncharacterized protein</fullName>
    </submittedName>
</protein>
<keyword evidence="3" id="KW-1185">Reference proteome</keyword>
<dbReference type="EMBL" id="KV429041">
    <property type="protein sequence ID" value="KZT72314.1"/>
    <property type="molecule type" value="Genomic_DNA"/>
</dbReference>
<feature type="region of interest" description="Disordered" evidence="1">
    <location>
        <begin position="74"/>
        <end position="109"/>
    </location>
</feature>
<organism evidence="2 3">
    <name type="scientific">Daedalea quercina L-15889</name>
    <dbReference type="NCBI Taxonomy" id="1314783"/>
    <lineage>
        <taxon>Eukaryota</taxon>
        <taxon>Fungi</taxon>
        <taxon>Dikarya</taxon>
        <taxon>Basidiomycota</taxon>
        <taxon>Agaricomycotina</taxon>
        <taxon>Agaricomycetes</taxon>
        <taxon>Polyporales</taxon>
        <taxon>Fomitopsis</taxon>
    </lineage>
</organism>
<dbReference type="AlphaFoldDB" id="A0A165SPW4"/>
<gene>
    <name evidence="2" type="ORF">DAEQUDRAFT_30348</name>
</gene>
<evidence type="ECO:0000313" key="2">
    <source>
        <dbReference type="EMBL" id="KZT72314.1"/>
    </source>
</evidence>
<feature type="compositionally biased region" description="Basic residues" evidence="1">
    <location>
        <begin position="98"/>
        <end position="109"/>
    </location>
</feature>